<sequence>MPGLEDLPSAGQRPGACSRARCPKVSGIGTNGSGAAASDRQSVGIMRFLDRPQGLPAAFVPNSDTPAGAWAHATHTHQAGNLHQAPLTRSTPPTNRKNQ</sequence>
<feature type="region of interest" description="Disordered" evidence="1">
    <location>
        <begin position="64"/>
        <end position="99"/>
    </location>
</feature>
<feature type="compositionally biased region" description="Polar residues" evidence="1">
    <location>
        <begin position="76"/>
        <end position="99"/>
    </location>
</feature>
<dbReference type="EMBL" id="FNHU01000009">
    <property type="protein sequence ID" value="SDM94956.1"/>
    <property type="molecule type" value="Genomic_DNA"/>
</dbReference>
<gene>
    <name evidence="2" type="ORF">SAMN04487766_10999</name>
</gene>
<protein>
    <submittedName>
        <fullName evidence="2">Uncharacterized protein</fullName>
    </submittedName>
</protein>
<dbReference type="AlphaFoldDB" id="A0A1G9XEU0"/>
<evidence type="ECO:0000313" key="2">
    <source>
        <dbReference type="EMBL" id="SDM94956.1"/>
    </source>
</evidence>
<reference evidence="2 3" key="1">
    <citation type="submission" date="2016-10" db="EMBL/GenBank/DDBJ databases">
        <authorList>
            <person name="de Groot N.N."/>
        </authorList>
    </citation>
    <scope>NUCLEOTIDE SEQUENCE [LARGE SCALE GENOMIC DNA]</scope>
    <source>
        <strain evidence="2 3">KPR-7B</strain>
    </source>
</reference>
<evidence type="ECO:0000313" key="3">
    <source>
        <dbReference type="Proteomes" id="UP000199671"/>
    </source>
</evidence>
<evidence type="ECO:0000256" key="1">
    <source>
        <dbReference type="SAM" id="MobiDB-lite"/>
    </source>
</evidence>
<proteinExistence type="predicted"/>
<dbReference type="Proteomes" id="UP000199671">
    <property type="component" value="Unassembled WGS sequence"/>
</dbReference>
<name>A0A1G9XEU0_9ACTO</name>
<feature type="region of interest" description="Disordered" evidence="1">
    <location>
        <begin position="1"/>
        <end position="40"/>
    </location>
</feature>
<organism evidence="2 3">
    <name type="scientific">Actinomyces ruminicola</name>
    <dbReference type="NCBI Taxonomy" id="332524"/>
    <lineage>
        <taxon>Bacteria</taxon>
        <taxon>Bacillati</taxon>
        <taxon>Actinomycetota</taxon>
        <taxon>Actinomycetes</taxon>
        <taxon>Actinomycetales</taxon>
        <taxon>Actinomycetaceae</taxon>
        <taxon>Actinomyces</taxon>
    </lineage>
</organism>
<accession>A0A1G9XEU0</accession>